<feature type="region of interest" description="Disordered" evidence="1">
    <location>
        <begin position="101"/>
        <end position="129"/>
    </location>
</feature>
<comment type="caution">
    <text evidence="2">The sequence shown here is derived from an EMBL/GenBank/DDBJ whole genome shotgun (WGS) entry which is preliminary data.</text>
</comment>
<feature type="compositionally biased region" description="Polar residues" evidence="1">
    <location>
        <begin position="321"/>
        <end position="350"/>
    </location>
</feature>
<accession>A0A9P9A352</accession>
<gene>
    <name evidence="2" type="ORF">BKA67DRAFT_542877</name>
</gene>
<feature type="compositionally biased region" description="Low complexity" evidence="1">
    <location>
        <begin position="294"/>
        <end position="310"/>
    </location>
</feature>
<feature type="compositionally biased region" description="Low complexity" evidence="1">
    <location>
        <begin position="365"/>
        <end position="382"/>
    </location>
</feature>
<dbReference type="Proteomes" id="UP000758603">
    <property type="component" value="Unassembled WGS sequence"/>
</dbReference>
<evidence type="ECO:0000256" key="1">
    <source>
        <dbReference type="SAM" id="MobiDB-lite"/>
    </source>
</evidence>
<proteinExistence type="predicted"/>
<keyword evidence="3" id="KW-1185">Reference proteome</keyword>
<dbReference type="AlphaFoldDB" id="A0A9P9A352"/>
<name>A0A9P9A352_9PEZI</name>
<dbReference type="EMBL" id="JAGPXC010000001">
    <property type="protein sequence ID" value="KAH6658895.1"/>
    <property type="molecule type" value="Genomic_DNA"/>
</dbReference>
<sequence>MSFASQVIMAGALHLEAPNGAAPLSGVHARIFQSSASPSISNSVYMGKSSGSLYSDVSMPASNIKRKRYDLRDSPPSSGYARTETGNVKGVRQEIGRRTSGGRDIRYTYGGSVGTPNGVEPRQSGYMDDSTYSDIDYRRALGSKRPQEDEDVPTAQSPVMHPAAGWGWFGLGTIGGVVGKVWEFCRGAGFAGFHAGGGRGYGMSLPPVQGQIWCNEHDIPTLPGLPGGFPESECSPFRDESEPLEFTPVQYEREAPESSRPPGAKRRQTSYGMSNDELQRNWVMVKEDASTKIQPVSSSSPPKVSQQRPPLNRRISKPVSRISNPSVAQGTSNSVSHAGSSTLTNRQPASFASPRSVVVPERPATPSRLPVLSRPRSSSTVSHRLSQSQSLIASPVPSSARGHRRSQSTASAVSFTPPSRLKKRESSAREIVEGASPRLDTKARNMVVKRMKQQQETDARINDLNTRLVDMIRQGKEALGTTVEVDGFEDQDGGHDPWEDD</sequence>
<feature type="compositionally biased region" description="Polar residues" evidence="1">
    <location>
        <begin position="407"/>
        <end position="417"/>
    </location>
</feature>
<organism evidence="2 3">
    <name type="scientific">Truncatella angustata</name>
    <dbReference type="NCBI Taxonomy" id="152316"/>
    <lineage>
        <taxon>Eukaryota</taxon>
        <taxon>Fungi</taxon>
        <taxon>Dikarya</taxon>
        <taxon>Ascomycota</taxon>
        <taxon>Pezizomycotina</taxon>
        <taxon>Sordariomycetes</taxon>
        <taxon>Xylariomycetidae</taxon>
        <taxon>Amphisphaeriales</taxon>
        <taxon>Sporocadaceae</taxon>
        <taxon>Truncatella</taxon>
    </lineage>
</organism>
<evidence type="ECO:0000313" key="3">
    <source>
        <dbReference type="Proteomes" id="UP000758603"/>
    </source>
</evidence>
<feature type="compositionally biased region" description="Polar residues" evidence="1">
    <location>
        <begin position="383"/>
        <end position="392"/>
    </location>
</feature>
<feature type="region of interest" description="Disordered" evidence="1">
    <location>
        <begin position="247"/>
        <end position="436"/>
    </location>
</feature>
<dbReference type="GeneID" id="70130052"/>
<protein>
    <submittedName>
        <fullName evidence="2">Uncharacterized protein</fullName>
    </submittedName>
</protein>
<dbReference type="RefSeq" id="XP_045963026.1">
    <property type="nucleotide sequence ID" value="XM_046101160.1"/>
</dbReference>
<feature type="region of interest" description="Disordered" evidence="1">
    <location>
        <begin position="480"/>
        <end position="501"/>
    </location>
</feature>
<feature type="compositionally biased region" description="Basic and acidic residues" evidence="1">
    <location>
        <begin position="492"/>
        <end position="501"/>
    </location>
</feature>
<evidence type="ECO:0000313" key="2">
    <source>
        <dbReference type="EMBL" id="KAH6658895.1"/>
    </source>
</evidence>
<reference evidence="2" key="1">
    <citation type="journal article" date="2021" name="Nat. Commun.">
        <title>Genetic determinants of endophytism in the Arabidopsis root mycobiome.</title>
        <authorList>
            <person name="Mesny F."/>
            <person name="Miyauchi S."/>
            <person name="Thiergart T."/>
            <person name="Pickel B."/>
            <person name="Atanasova L."/>
            <person name="Karlsson M."/>
            <person name="Huettel B."/>
            <person name="Barry K.W."/>
            <person name="Haridas S."/>
            <person name="Chen C."/>
            <person name="Bauer D."/>
            <person name="Andreopoulos W."/>
            <person name="Pangilinan J."/>
            <person name="LaButti K."/>
            <person name="Riley R."/>
            <person name="Lipzen A."/>
            <person name="Clum A."/>
            <person name="Drula E."/>
            <person name="Henrissat B."/>
            <person name="Kohler A."/>
            <person name="Grigoriev I.V."/>
            <person name="Martin F.M."/>
            <person name="Hacquard S."/>
        </authorList>
    </citation>
    <scope>NUCLEOTIDE SEQUENCE</scope>
    <source>
        <strain evidence="2">MPI-SDFR-AT-0073</strain>
    </source>
</reference>
<dbReference type="OrthoDB" id="5138418at2759"/>